<comment type="caution">
    <text evidence="2">The sequence shown here is derived from an EMBL/GenBank/DDBJ whole genome shotgun (WGS) entry which is preliminary data.</text>
</comment>
<evidence type="ECO:0000256" key="1">
    <source>
        <dbReference type="SAM" id="MobiDB-lite"/>
    </source>
</evidence>
<name>A0ABW2C4Y4_9PSEU</name>
<dbReference type="EMBL" id="JBHSXX010000001">
    <property type="protein sequence ID" value="MFC6870156.1"/>
    <property type="molecule type" value="Genomic_DNA"/>
</dbReference>
<dbReference type="RefSeq" id="WP_345399196.1">
    <property type="nucleotide sequence ID" value="NZ_BAABLA010000084.1"/>
</dbReference>
<proteinExistence type="predicted"/>
<protein>
    <submittedName>
        <fullName evidence="2">Uncharacterized protein</fullName>
    </submittedName>
</protein>
<accession>A0ABW2C4Y4</accession>
<gene>
    <name evidence="2" type="ORF">ACFQGD_23735</name>
</gene>
<sequence length="60" mass="6849">MSYRSGASCGPPTGGRQLISTRFYSEAIVIDEADVRADEAEREAAEARRETDEWDRERER</sequence>
<evidence type="ECO:0000313" key="2">
    <source>
        <dbReference type="EMBL" id="MFC6870156.1"/>
    </source>
</evidence>
<dbReference type="Proteomes" id="UP001596337">
    <property type="component" value="Unassembled WGS sequence"/>
</dbReference>
<feature type="region of interest" description="Disordered" evidence="1">
    <location>
        <begin position="34"/>
        <end position="60"/>
    </location>
</feature>
<keyword evidence="3" id="KW-1185">Reference proteome</keyword>
<organism evidence="2 3">
    <name type="scientific">Haloechinothrix salitolerans</name>
    <dbReference type="NCBI Taxonomy" id="926830"/>
    <lineage>
        <taxon>Bacteria</taxon>
        <taxon>Bacillati</taxon>
        <taxon>Actinomycetota</taxon>
        <taxon>Actinomycetes</taxon>
        <taxon>Pseudonocardiales</taxon>
        <taxon>Pseudonocardiaceae</taxon>
        <taxon>Haloechinothrix</taxon>
    </lineage>
</organism>
<reference evidence="3" key="1">
    <citation type="journal article" date="2019" name="Int. J. Syst. Evol. Microbiol.">
        <title>The Global Catalogue of Microorganisms (GCM) 10K type strain sequencing project: providing services to taxonomists for standard genome sequencing and annotation.</title>
        <authorList>
            <consortium name="The Broad Institute Genomics Platform"/>
            <consortium name="The Broad Institute Genome Sequencing Center for Infectious Disease"/>
            <person name="Wu L."/>
            <person name="Ma J."/>
        </authorList>
    </citation>
    <scope>NUCLEOTIDE SEQUENCE [LARGE SCALE GENOMIC DNA]</scope>
    <source>
        <strain evidence="3">KCTC 32255</strain>
    </source>
</reference>
<evidence type="ECO:0000313" key="3">
    <source>
        <dbReference type="Proteomes" id="UP001596337"/>
    </source>
</evidence>